<proteinExistence type="inferred from homology"/>
<dbReference type="GO" id="GO:0004619">
    <property type="term" value="F:phosphoglycerate mutase activity"/>
    <property type="evidence" value="ECO:0007669"/>
    <property type="project" value="UniProtKB-EC"/>
</dbReference>
<evidence type="ECO:0000256" key="10">
    <source>
        <dbReference type="ARBA" id="ARBA00023235"/>
    </source>
</evidence>
<dbReference type="EMBL" id="ASGP02000006">
    <property type="protein sequence ID" value="KAH9502117.1"/>
    <property type="molecule type" value="Genomic_DNA"/>
</dbReference>
<dbReference type="Pfam" id="PF01676">
    <property type="entry name" value="Metalloenzyme"/>
    <property type="match status" value="1"/>
</dbReference>
<dbReference type="GO" id="GO:0005737">
    <property type="term" value="C:cytoplasm"/>
    <property type="evidence" value="ECO:0007669"/>
    <property type="project" value="InterPro"/>
</dbReference>
<evidence type="ECO:0000256" key="14">
    <source>
        <dbReference type="PIRSR" id="PIRSR001492-2"/>
    </source>
</evidence>
<dbReference type="Gene3D" id="3.40.720.10">
    <property type="entry name" value="Alkaline Phosphatase, subunit A"/>
    <property type="match status" value="1"/>
</dbReference>
<comment type="pathway">
    <text evidence="4">Carbohydrate degradation; glycolysis; pyruvate from D-glyceraldehyde 3-phosphate: step 3/5.</text>
</comment>
<evidence type="ECO:0000256" key="7">
    <source>
        <dbReference type="ARBA" id="ARBA00022723"/>
    </source>
</evidence>
<feature type="binding site" evidence="15">
    <location>
        <position position="506"/>
    </location>
    <ligand>
        <name>Mn(2+)</name>
        <dbReference type="ChEBI" id="CHEBI:29035"/>
        <label>2</label>
    </ligand>
</feature>
<dbReference type="Pfam" id="PF06415">
    <property type="entry name" value="iPGM_N"/>
    <property type="match status" value="1"/>
</dbReference>
<evidence type="ECO:0000256" key="6">
    <source>
        <dbReference type="ARBA" id="ARBA00012026"/>
    </source>
</evidence>
<comment type="function">
    <text evidence="3">Catalyzes the interconversion of 2-phosphoglycerate and 3-phosphoglycerate.</text>
</comment>
<comment type="cofactor">
    <cofactor evidence="2">
        <name>Mn(2+)</name>
        <dbReference type="ChEBI" id="CHEBI:29035"/>
    </cofactor>
</comment>
<evidence type="ECO:0000313" key="19">
    <source>
        <dbReference type="Proteomes" id="UP000790347"/>
    </source>
</evidence>
<comment type="catalytic activity">
    <reaction evidence="1">
        <text>(2R)-2-phosphoglycerate = (2R)-3-phosphoglycerate</text>
        <dbReference type="Rhea" id="RHEA:15901"/>
        <dbReference type="ChEBI" id="CHEBI:58272"/>
        <dbReference type="ChEBI" id="CHEBI:58289"/>
        <dbReference type="EC" id="5.4.2.12"/>
    </reaction>
</comment>
<feature type="binding site" evidence="14">
    <location>
        <position position="256"/>
    </location>
    <ligand>
        <name>substrate</name>
    </ligand>
</feature>
<evidence type="ECO:0000256" key="15">
    <source>
        <dbReference type="PIRSR" id="PIRSR001492-3"/>
    </source>
</evidence>
<evidence type="ECO:0000256" key="9">
    <source>
        <dbReference type="ARBA" id="ARBA00023211"/>
    </source>
</evidence>
<evidence type="ECO:0000256" key="8">
    <source>
        <dbReference type="ARBA" id="ARBA00023152"/>
    </source>
</evidence>
<keyword evidence="10" id="KW-0413">Isomerase</keyword>
<evidence type="ECO:0000256" key="3">
    <source>
        <dbReference type="ARBA" id="ARBA00002315"/>
    </source>
</evidence>
<evidence type="ECO:0000256" key="13">
    <source>
        <dbReference type="PIRSR" id="PIRSR001492-1"/>
    </source>
</evidence>
<keyword evidence="19" id="KW-1185">Reference proteome</keyword>
<keyword evidence="8" id="KW-0324">Glycolysis</keyword>
<feature type="binding site" evidence="15">
    <location>
        <position position="464"/>
    </location>
    <ligand>
        <name>Mn(2+)</name>
        <dbReference type="ChEBI" id="CHEBI:29035"/>
        <label>1</label>
    </ligand>
</feature>
<evidence type="ECO:0000259" key="16">
    <source>
        <dbReference type="Pfam" id="PF01676"/>
    </source>
</evidence>
<organism evidence="18 19">
    <name type="scientific">Dermatophagoides farinae</name>
    <name type="common">American house dust mite</name>
    <dbReference type="NCBI Taxonomy" id="6954"/>
    <lineage>
        <taxon>Eukaryota</taxon>
        <taxon>Metazoa</taxon>
        <taxon>Ecdysozoa</taxon>
        <taxon>Arthropoda</taxon>
        <taxon>Chelicerata</taxon>
        <taxon>Arachnida</taxon>
        <taxon>Acari</taxon>
        <taxon>Acariformes</taxon>
        <taxon>Sarcoptiformes</taxon>
        <taxon>Astigmata</taxon>
        <taxon>Psoroptidia</taxon>
        <taxon>Analgoidea</taxon>
        <taxon>Pyroglyphidae</taxon>
        <taxon>Dermatophagoidinae</taxon>
        <taxon>Dermatophagoides</taxon>
    </lineage>
</organism>
<dbReference type="InterPro" id="IPR006124">
    <property type="entry name" value="Metalloenzyme"/>
</dbReference>
<reference evidence="18" key="2">
    <citation type="journal article" date="2022" name="Res Sq">
        <title>Comparative Genomics Reveals Insights into the Divergent Evolution of Astigmatic Mites and Household Pest Adaptations.</title>
        <authorList>
            <person name="Xiong Q."/>
            <person name="Wan A.T.-Y."/>
            <person name="Liu X.-Y."/>
            <person name="Fung C.S.-H."/>
            <person name="Xiao X."/>
            <person name="Malainual N."/>
            <person name="Hou J."/>
            <person name="Wang L."/>
            <person name="Wang M."/>
            <person name="Yang K."/>
            <person name="Cui Y."/>
            <person name="Leung E."/>
            <person name="Nong W."/>
            <person name="Shin S.-K."/>
            <person name="Au S."/>
            <person name="Jeong K.Y."/>
            <person name="Chew F.T."/>
            <person name="Hui J."/>
            <person name="Leung T.F."/>
            <person name="Tungtrongchitr A."/>
            <person name="Zhong N."/>
            <person name="Liu Z."/>
            <person name="Tsui S."/>
        </authorList>
    </citation>
    <scope>NUCLEOTIDE SEQUENCE</scope>
    <source>
        <strain evidence="18">Derf</strain>
        <tissue evidence="18">Whole organism</tissue>
    </source>
</reference>
<feature type="binding site" evidence="15">
    <location>
        <position position="127"/>
    </location>
    <ligand>
        <name>Mn(2+)</name>
        <dbReference type="ChEBI" id="CHEBI:29035"/>
        <label>2</label>
    </ligand>
</feature>
<keyword evidence="9 15" id="KW-0464">Manganese</keyword>
<gene>
    <name evidence="18" type="primary">IPGM1</name>
    <name evidence="18" type="ORF">DERF_012908</name>
</gene>
<dbReference type="HAMAP" id="MF_01038">
    <property type="entry name" value="GpmI"/>
    <property type="match status" value="1"/>
</dbReference>
<dbReference type="InterPro" id="IPR036646">
    <property type="entry name" value="PGAM_B_sf"/>
</dbReference>
<protein>
    <recommendedName>
        <fullName evidence="11">2,3-bisphosphoglycerate-independent phosphoglycerate mutase</fullName>
        <ecNumber evidence="6">5.4.2.12</ecNumber>
    </recommendedName>
    <alternativeName>
        <fullName evidence="12">Cofactor-independent phosphoglycerate mutase homolog</fullName>
    </alternativeName>
</protein>
<feature type="domain" description="BPG-independent PGAM N-terminal" evidence="17">
    <location>
        <begin position="147"/>
        <end position="361"/>
    </location>
</feature>
<dbReference type="PANTHER" id="PTHR31637:SF0">
    <property type="entry name" value="2,3-BISPHOSPHOGLYCERATE-INDEPENDENT PHOSPHOGLYCERATE MUTASE"/>
    <property type="match status" value="1"/>
</dbReference>
<dbReference type="SUPFAM" id="SSF64158">
    <property type="entry name" value="2,3-Bisphosphoglycerate-independent phosphoglycerate mutase, substrate-binding domain"/>
    <property type="match status" value="1"/>
</dbReference>
<dbReference type="AlphaFoldDB" id="A0A922HUE6"/>
<sequence length="576" mass="63384">MRKQYRIRLPQRFQCVLHQQPQSQTAITSALTSNTVCQNNPSNPSILNNNHNHNHNNNNNMMTTKPKNNVCLIVIDGWGISDIQHGNAIANADTPVMDSLAKNTDQYVTLDASGLAVGLPAGLMGNSEVGHLNIGAGRVIYQDIVRINLDVEKKMIGQNANFVGACERAKSQNGRLLLLGLVSDGGVHAHIDHLFALIEAAKSNGVPKTFVHFFSDGRDTSPTSGVGYVRSVLDRTKQLSYGSLSTIMGRYYAMDRDKRWERIRVAVDGLIDGVGETATVDNVIECIENNYKNNVTDEFLKPIIVDREGLIQDNDTLIFINYRADRVRQITETLGIRQNFDTPKENMPKNIEIITMTEYKKEFPFKQLYPPGIPKNVLAEVVSSAQWPQFHTAETEKYAHVTFFFNGGQEKEFPGEDRVMVPSPKVATYDLQPEMNCAGVADEMVKAMALKKYPFVMCNFAPPDMVGHTGKYEPAVKACMATDKAIGVVKKGCEENGYVLLITADHGNAEKMYDDNGGPLTSHTTNRVPFSMSNTTMKFNGGGHNAALCDVAPTVLDLLGLPIPTADMTGKSLLAA</sequence>
<dbReference type="Proteomes" id="UP000790347">
    <property type="component" value="Unassembled WGS sequence"/>
</dbReference>
<dbReference type="InterPro" id="IPR005995">
    <property type="entry name" value="Pgm_bpd_ind"/>
</dbReference>
<dbReference type="CDD" id="cd16010">
    <property type="entry name" value="iPGM"/>
    <property type="match status" value="1"/>
</dbReference>
<dbReference type="NCBIfam" id="TIGR01307">
    <property type="entry name" value="pgm_bpd_ind"/>
    <property type="match status" value="1"/>
</dbReference>
<feature type="binding site" evidence="15">
    <location>
        <position position="523"/>
    </location>
    <ligand>
        <name>Mn(2+)</name>
        <dbReference type="ChEBI" id="CHEBI:29035"/>
        <label>1</label>
    </ligand>
</feature>
<feature type="binding site" evidence="15">
    <location>
        <position position="76"/>
    </location>
    <ligand>
        <name>Mn(2+)</name>
        <dbReference type="ChEBI" id="CHEBI:29035"/>
        <label>2</label>
    </ligand>
</feature>
<dbReference type="PANTHER" id="PTHR31637">
    <property type="entry name" value="2,3-BISPHOSPHOGLYCERATE-INDEPENDENT PHOSPHOGLYCERATE MUTASE"/>
    <property type="match status" value="1"/>
</dbReference>
<evidence type="ECO:0000256" key="2">
    <source>
        <dbReference type="ARBA" id="ARBA00001936"/>
    </source>
</evidence>
<feature type="binding site" evidence="14">
    <location>
        <position position="188"/>
    </location>
    <ligand>
        <name>substrate</name>
    </ligand>
</feature>
<feature type="binding site" evidence="14">
    <location>
        <position position="250"/>
    </location>
    <ligand>
        <name>substrate</name>
    </ligand>
</feature>
<dbReference type="GO" id="GO:0006007">
    <property type="term" value="P:glucose catabolic process"/>
    <property type="evidence" value="ECO:0007669"/>
    <property type="project" value="InterPro"/>
</dbReference>
<accession>A0A922HUE6</accession>
<dbReference type="InterPro" id="IPR011258">
    <property type="entry name" value="BPG-indep_PGM_N"/>
</dbReference>
<evidence type="ECO:0000256" key="12">
    <source>
        <dbReference type="ARBA" id="ARBA00083354"/>
    </source>
</evidence>
<keyword evidence="7 15" id="KW-0479">Metal-binding</keyword>
<evidence type="ECO:0000256" key="11">
    <source>
        <dbReference type="ARBA" id="ARBA00071648"/>
    </source>
</evidence>
<reference evidence="18" key="1">
    <citation type="submission" date="2013-05" db="EMBL/GenBank/DDBJ databases">
        <authorList>
            <person name="Yim A.K.Y."/>
            <person name="Chan T.F."/>
            <person name="Ji K.M."/>
            <person name="Liu X.Y."/>
            <person name="Zhou J.W."/>
            <person name="Li R.Q."/>
            <person name="Yang K.Y."/>
            <person name="Li J."/>
            <person name="Li M."/>
            <person name="Law P.T.W."/>
            <person name="Wu Y.L."/>
            <person name="Cai Z.L."/>
            <person name="Qin H."/>
            <person name="Bao Y."/>
            <person name="Leung R.K.K."/>
            <person name="Ng P.K.S."/>
            <person name="Zou J."/>
            <person name="Zhong X.J."/>
            <person name="Ran P.X."/>
            <person name="Zhong N.S."/>
            <person name="Liu Z.G."/>
            <person name="Tsui S.K.W."/>
        </authorList>
    </citation>
    <scope>NUCLEOTIDE SEQUENCE</scope>
    <source>
        <strain evidence="18">Derf</strain>
        <tissue evidence="18">Whole organism</tissue>
    </source>
</reference>
<feature type="active site" description="Phosphoserine intermediate" evidence="13">
    <location>
        <position position="127"/>
    </location>
</feature>
<dbReference type="PIRSF" id="PIRSF001492">
    <property type="entry name" value="IPGAM"/>
    <property type="match status" value="1"/>
</dbReference>
<feature type="binding site" evidence="14">
    <location>
        <begin position="218"/>
        <end position="219"/>
    </location>
    <ligand>
        <name>substrate</name>
    </ligand>
</feature>
<dbReference type="GO" id="GO:0006096">
    <property type="term" value="P:glycolytic process"/>
    <property type="evidence" value="ECO:0007669"/>
    <property type="project" value="UniProtKB-KW"/>
</dbReference>
<evidence type="ECO:0000256" key="4">
    <source>
        <dbReference type="ARBA" id="ARBA00004798"/>
    </source>
</evidence>
<feature type="binding site" evidence="15">
    <location>
        <position position="505"/>
    </location>
    <ligand>
        <name>Mn(2+)</name>
        <dbReference type="ChEBI" id="CHEBI:29035"/>
        <label>2</label>
    </ligand>
</feature>
<dbReference type="GO" id="GO:0030145">
    <property type="term" value="F:manganese ion binding"/>
    <property type="evidence" value="ECO:0007669"/>
    <property type="project" value="InterPro"/>
</dbReference>
<dbReference type="EC" id="5.4.2.12" evidence="6"/>
<feature type="binding site" evidence="14">
    <location>
        <position position="397"/>
    </location>
    <ligand>
        <name>substrate</name>
    </ligand>
</feature>
<dbReference type="InterPro" id="IPR017850">
    <property type="entry name" value="Alkaline_phosphatase_core_sf"/>
</dbReference>
<dbReference type="SUPFAM" id="SSF53649">
    <property type="entry name" value="Alkaline phosphatase-like"/>
    <property type="match status" value="1"/>
</dbReference>
<dbReference type="FunFam" id="3.40.1450.10:FF:000001">
    <property type="entry name" value="2,3-bisphosphoglycerate-independent phosphoglycerate mutase"/>
    <property type="match status" value="1"/>
</dbReference>
<dbReference type="Gene3D" id="3.40.1450.10">
    <property type="entry name" value="BPG-independent phosphoglycerate mutase, domain B"/>
    <property type="match status" value="1"/>
</dbReference>
<feature type="binding site" evidence="15">
    <location>
        <position position="468"/>
    </location>
    <ligand>
        <name>Mn(2+)</name>
        <dbReference type="ChEBI" id="CHEBI:29035"/>
        <label>1</label>
    </ligand>
</feature>
<evidence type="ECO:0000313" key="18">
    <source>
        <dbReference type="EMBL" id="KAH9502117.1"/>
    </source>
</evidence>
<evidence type="ECO:0000256" key="1">
    <source>
        <dbReference type="ARBA" id="ARBA00000370"/>
    </source>
</evidence>
<comment type="caution">
    <text evidence="18">The sequence shown here is derived from an EMBL/GenBank/DDBJ whole genome shotgun (WGS) entry which is preliminary data.</text>
</comment>
<evidence type="ECO:0000259" key="17">
    <source>
        <dbReference type="Pfam" id="PF06415"/>
    </source>
</evidence>
<feature type="binding site" evidence="14">
    <location>
        <begin position="323"/>
        <end position="326"/>
    </location>
    <ligand>
        <name>substrate</name>
    </ligand>
</feature>
<name>A0A922HUE6_DERFA</name>
<evidence type="ECO:0000256" key="5">
    <source>
        <dbReference type="ARBA" id="ARBA00008819"/>
    </source>
</evidence>
<comment type="similarity">
    <text evidence="5">Belongs to the BPG-independent phosphoglycerate mutase family.</text>
</comment>
<feature type="domain" description="Metalloenzyme" evidence="16">
    <location>
        <begin position="69"/>
        <end position="562"/>
    </location>
</feature>